<dbReference type="InterPro" id="IPR011050">
    <property type="entry name" value="Pectin_lyase_fold/virulence"/>
</dbReference>
<evidence type="ECO:0000256" key="7">
    <source>
        <dbReference type="ARBA" id="ARBA00023316"/>
    </source>
</evidence>
<dbReference type="Proteomes" id="UP001417504">
    <property type="component" value="Unassembled WGS sequence"/>
</dbReference>
<reference evidence="9 10" key="1">
    <citation type="submission" date="2024-01" db="EMBL/GenBank/DDBJ databases">
        <title>Genome assemblies of Stephania.</title>
        <authorList>
            <person name="Yang L."/>
        </authorList>
    </citation>
    <scope>NUCLEOTIDE SEQUENCE [LARGE SCALE GENOMIC DNA]</scope>
    <source>
        <strain evidence="9">QJT</strain>
        <tissue evidence="9">Leaf</tissue>
    </source>
</reference>
<keyword evidence="7" id="KW-0961">Cell wall biogenesis/degradation</keyword>
<keyword evidence="4" id="KW-0964">Secreted</keyword>
<evidence type="ECO:0000256" key="2">
    <source>
        <dbReference type="ARBA" id="ARBA00008834"/>
    </source>
</evidence>
<evidence type="ECO:0008006" key="11">
    <source>
        <dbReference type="Google" id="ProtNLM"/>
    </source>
</evidence>
<comment type="subcellular location">
    <subcellularLocation>
        <location evidence="1">Secreted</location>
        <location evidence="1">Cell wall</location>
    </subcellularLocation>
</comment>
<gene>
    <name evidence="9" type="ORF">Sjap_020330</name>
</gene>
<dbReference type="AlphaFoldDB" id="A0AAP0F1U7"/>
<comment type="similarity">
    <text evidence="2 8">Belongs to the glycosyl hydrolase 28 family.</text>
</comment>
<evidence type="ECO:0000256" key="4">
    <source>
        <dbReference type="ARBA" id="ARBA00022525"/>
    </source>
</evidence>
<dbReference type="SUPFAM" id="SSF51126">
    <property type="entry name" value="Pectin lyase-like"/>
    <property type="match status" value="1"/>
</dbReference>
<name>A0AAP0F1U7_9MAGN</name>
<dbReference type="EMBL" id="JBBNAE010000008">
    <property type="protein sequence ID" value="KAK9103076.1"/>
    <property type="molecule type" value="Genomic_DNA"/>
</dbReference>
<dbReference type="InterPro" id="IPR000743">
    <property type="entry name" value="Glyco_hydro_28"/>
</dbReference>
<evidence type="ECO:0000256" key="3">
    <source>
        <dbReference type="ARBA" id="ARBA00022512"/>
    </source>
</evidence>
<comment type="caution">
    <text evidence="9">The sequence shown here is derived from an EMBL/GenBank/DDBJ whole genome shotgun (WGS) entry which is preliminary data.</text>
</comment>
<proteinExistence type="inferred from homology"/>
<sequence length="159" mass="16809">MFHIDIHDCENVNVQGVQAPAPPTSKHRLWTGHGISIGSLGKNQNEQGVQNVTVKTAVFTGTQNGVGIKTWAKPNQGFVRGVLNITGSSASEMAVNFDCSKTNPCTGIVLDIVDLTYESNPATASCTSVVGSATGPVLMTVDIFVVSENIIMYLLLCIS</sequence>
<keyword evidence="5 8" id="KW-0378">Hydrolase</keyword>
<dbReference type="GO" id="GO:0071555">
    <property type="term" value="P:cell wall organization"/>
    <property type="evidence" value="ECO:0007669"/>
    <property type="project" value="UniProtKB-KW"/>
</dbReference>
<evidence type="ECO:0000256" key="6">
    <source>
        <dbReference type="ARBA" id="ARBA00023295"/>
    </source>
</evidence>
<dbReference type="GO" id="GO:0004650">
    <property type="term" value="F:polygalacturonase activity"/>
    <property type="evidence" value="ECO:0007669"/>
    <property type="project" value="InterPro"/>
</dbReference>
<evidence type="ECO:0000313" key="9">
    <source>
        <dbReference type="EMBL" id="KAK9103076.1"/>
    </source>
</evidence>
<evidence type="ECO:0000313" key="10">
    <source>
        <dbReference type="Proteomes" id="UP001417504"/>
    </source>
</evidence>
<organism evidence="9 10">
    <name type="scientific">Stephania japonica</name>
    <dbReference type="NCBI Taxonomy" id="461633"/>
    <lineage>
        <taxon>Eukaryota</taxon>
        <taxon>Viridiplantae</taxon>
        <taxon>Streptophyta</taxon>
        <taxon>Embryophyta</taxon>
        <taxon>Tracheophyta</taxon>
        <taxon>Spermatophyta</taxon>
        <taxon>Magnoliopsida</taxon>
        <taxon>Ranunculales</taxon>
        <taxon>Menispermaceae</taxon>
        <taxon>Menispermoideae</taxon>
        <taxon>Cissampelideae</taxon>
        <taxon>Stephania</taxon>
    </lineage>
</organism>
<evidence type="ECO:0000256" key="5">
    <source>
        <dbReference type="ARBA" id="ARBA00022801"/>
    </source>
</evidence>
<keyword evidence="3" id="KW-0134">Cell wall</keyword>
<keyword evidence="6 8" id="KW-0326">Glycosidase</keyword>
<dbReference type="GO" id="GO:0005975">
    <property type="term" value="P:carbohydrate metabolic process"/>
    <property type="evidence" value="ECO:0007669"/>
    <property type="project" value="InterPro"/>
</dbReference>
<keyword evidence="10" id="KW-1185">Reference proteome</keyword>
<evidence type="ECO:0000256" key="8">
    <source>
        <dbReference type="RuleBase" id="RU361169"/>
    </source>
</evidence>
<evidence type="ECO:0000256" key="1">
    <source>
        <dbReference type="ARBA" id="ARBA00004191"/>
    </source>
</evidence>
<dbReference type="InterPro" id="IPR012334">
    <property type="entry name" value="Pectin_lyas_fold"/>
</dbReference>
<dbReference type="PANTHER" id="PTHR31375">
    <property type="match status" value="1"/>
</dbReference>
<protein>
    <recommendedName>
        <fullName evidence="11">Polygalacturonase</fullName>
    </recommendedName>
</protein>
<accession>A0AAP0F1U7</accession>
<dbReference type="Pfam" id="PF00295">
    <property type="entry name" value="Glyco_hydro_28"/>
    <property type="match status" value="2"/>
</dbReference>
<dbReference type="Gene3D" id="2.160.20.10">
    <property type="entry name" value="Single-stranded right-handed beta-helix, Pectin lyase-like"/>
    <property type="match status" value="1"/>
</dbReference>